<feature type="signal peptide" evidence="2">
    <location>
        <begin position="1"/>
        <end position="34"/>
    </location>
</feature>
<feature type="transmembrane region" description="Helical" evidence="1">
    <location>
        <begin position="148"/>
        <end position="169"/>
    </location>
</feature>
<keyword evidence="1" id="KW-0812">Transmembrane</keyword>
<organism evidence="3 4">
    <name type="scientific">Gimesia chilikensis</name>
    <dbReference type="NCBI Taxonomy" id="2605989"/>
    <lineage>
        <taxon>Bacteria</taxon>
        <taxon>Pseudomonadati</taxon>
        <taxon>Planctomycetota</taxon>
        <taxon>Planctomycetia</taxon>
        <taxon>Planctomycetales</taxon>
        <taxon>Planctomycetaceae</taxon>
        <taxon>Gimesia</taxon>
    </lineage>
</organism>
<keyword evidence="1" id="KW-1133">Transmembrane helix</keyword>
<accession>A0A517PL44</accession>
<dbReference type="Proteomes" id="UP000320421">
    <property type="component" value="Chromosome"/>
</dbReference>
<proteinExistence type="predicted"/>
<name>A0A517PL44_9PLAN</name>
<evidence type="ECO:0000313" key="4">
    <source>
        <dbReference type="Proteomes" id="UP000320421"/>
    </source>
</evidence>
<keyword evidence="4" id="KW-1185">Reference proteome</keyword>
<reference evidence="3 4" key="1">
    <citation type="submission" date="2019-02" db="EMBL/GenBank/DDBJ databases">
        <title>Deep-cultivation of Planctomycetes and their phenomic and genomic characterization uncovers novel biology.</title>
        <authorList>
            <person name="Wiegand S."/>
            <person name="Jogler M."/>
            <person name="Boedeker C."/>
            <person name="Pinto D."/>
            <person name="Vollmers J."/>
            <person name="Rivas-Marin E."/>
            <person name="Kohn T."/>
            <person name="Peeters S.H."/>
            <person name="Heuer A."/>
            <person name="Rast P."/>
            <person name="Oberbeckmann S."/>
            <person name="Bunk B."/>
            <person name="Jeske O."/>
            <person name="Meyerdierks A."/>
            <person name="Storesund J.E."/>
            <person name="Kallscheuer N."/>
            <person name="Luecker S."/>
            <person name="Lage O.M."/>
            <person name="Pohl T."/>
            <person name="Merkel B.J."/>
            <person name="Hornburger P."/>
            <person name="Mueller R.-W."/>
            <person name="Bruemmer F."/>
            <person name="Labrenz M."/>
            <person name="Spormann A.M."/>
            <person name="Op den Camp H."/>
            <person name="Overmann J."/>
            <person name="Amann R."/>
            <person name="Jetten M.S.M."/>
            <person name="Mascher T."/>
            <person name="Medema M.H."/>
            <person name="Devos D.P."/>
            <person name="Kaster A.-K."/>
            <person name="Ovreas L."/>
            <person name="Rohde M."/>
            <person name="Galperin M.Y."/>
            <person name="Jogler C."/>
        </authorList>
    </citation>
    <scope>NUCLEOTIDE SEQUENCE [LARGE SCALE GENOMIC DNA]</scope>
    <source>
        <strain evidence="3 4">HG66A1</strain>
    </source>
</reference>
<keyword evidence="1" id="KW-0472">Membrane</keyword>
<dbReference type="EMBL" id="CP036266">
    <property type="protein sequence ID" value="QDT20104.1"/>
    <property type="molecule type" value="Genomic_DNA"/>
</dbReference>
<evidence type="ECO:0000313" key="3">
    <source>
        <dbReference type="EMBL" id="QDT20104.1"/>
    </source>
</evidence>
<dbReference type="RefSeq" id="WP_145182432.1">
    <property type="nucleotide sequence ID" value="NZ_CP036266.1"/>
</dbReference>
<feature type="chain" id="PRO_5021995454" description="Protein BatD" evidence="2">
    <location>
        <begin position="35"/>
        <end position="292"/>
    </location>
</feature>
<protein>
    <recommendedName>
        <fullName evidence="5">Protein BatD</fullName>
    </recommendedName>
</protein>
<evidence type="ECO:0000256" key="2">
    <source>
        <dbReference type="SAM" id="SignalP"/>
    </source>
</evidence>
<evidence type="ECO:0000256" key="1">
    <source>
        <dbReference type="SAM" id="Phobius"/>
    </source>
</evidence>
<sequence precursor="true">MRDRQAFYRTLILQPLALVLLTCVYGAAPSPSAAAEEPSSASVGMSQRIEDIILPGSELQVKQIADDDPIILRIVSLHPHGPDMFRYELEYYGLKPGEYNLADFLERKDKSALGELPAIPVSIKSILPASRVEPNSPSATSIPRIGGYQFWMTIIFLLWAVGAFLIVFVKRKSATESDESQQPPPSLSDRLQPMVEKAIAGKLTQTQMAELEMMLVAFWRKRLHLEQTDVAEVTRILRQHEEAGPLLQQLEILLHRPDADPQLNSPQIAQILEPYQNLPADALDEELASLAT</sequence>
<keyword evidence="2" id="KW-0732">Signal</keyword>
<dbReference type="AlphaFoldDB" id="A0A517PL44"/>
<evidence type="ECO:0008006" key="5">
    <source>
        <dbReference type="Google" id="ProtNLM"/>
    </source>
</evidence>
<gene>
    <name evidence="3" type="ORF">HG66A1_18890</name>
</gene>
<dbReference type="OrthoDB" id="287102at2"/>